<proteinExistence type="predicted"/>
<dbReference type="Gene3D" id="3.40.50.300">
    <property type="entry name" value="P-loop containing nucleotide triphosphate hydrolases"/>
    <property type="match status" value="1"/>
</dbReference>
<dbReference type="AlphaFoldDB" id="A0A2K2FI35"/>
<accession>A0A2K2FI35</accession>
<dbReference type="OrthoDB" id="9790407at2"/>
<dbReference type="InterPro" id="IPR027417">
    <property type="entry name" value="P-loop_NTPase"/>
</dbReference>
<dbReference type="KEGG" id="cthd:CDO33_03515"/>
<sequence>MIDCPNCGNITKDNVKIYNESLRKQNISISPILPTCKLCGAEVAVTHTCNGGNIIVLNGTCGSGKTTIAELFADKGWLTVDGDCAIQSLRHKKGTKQYEWNELTEEIICEIDILSLFCKNIVLSHVILPEDYKKFVEIFESRNLKYKLILLKPQYQVAVERCQTRTCHTSITPEKWIKHFYDVLVFDQHQFDIIDNSDMTAEDTIERIQDLAYRG</sequence>
<comment type="caution">
    <text evidence="1">The sequence shown here is derived from an EMBL/GenBank/DDBJ whole genome shotgun (WGS) entry which is preliminary data.</text>
</comment>
<organism evidence="1 2">
    <name type="scientific">Clostridium thermosuccinogenes</name>
    <dbReference type="NCBI Taxonomy" id="84032"/>
    <lineage>
        <taxon>Bacteria</taxon>
        <taxon>Bacillati</taxon>
        <taxon>Bacillota</taxon>
        <taxon>Clostridia</taxon>
        <taxon>Eubacteriales</taxon>
        <taxon>Clostridiaceae</taxon>
        <taxon>Clostridium</taxon>
    </lineage>
</organism>
<dbReference type="Proteomes" id="UP000236151">
    <property type="component" value="Unassembled WGS sequence"/>
</dbReference>
<keyword evidence="2" id="KW-1185">Reference proteome</keyword>
<dbReference type="SUPFAM" id="SSF52540">
    <property type="entry name" value="P-loop containing nucleoside triphosphate hydrolases"/>
    <property type="match status" value="1"/>
</dbReference>
<reference evidence="2" key="1">
    <citation type="submission" date="2017-06" db="EMBL/GenBank/DDBJ databases">
        <title>Investigating the central metabolism of Clostridium thermosuccinogenes.</title>
        <authorList>
            <person name="Koendjbiharie J.G."/>
            <person name="Van Kranenburg R."/>
            <person name="Vriesendorp B."/>
        </authorList>
    </citation>
    <scope>NUCLEOTIDE SEQUENCE [LARGE SCALE GENOMIC DNA]</scope>
    <source>
        <strain evidence="2">DSM 5806</strain>
    </source>
</reference>
<dbReference type="RefSeq" id="WP_103080805.1">
    <property type="nucleotide sequence ID" value="NZ_CP021850.1"/>
</dbReference>
<evidence type="ECO:0000313" key="1">
    <source>
        <dbReference type="EMBL" id="PNU00476.1"/>
    </source>
</evidence>
<protein>
    <submittedName>
        <fullName evidence="1">Uncharacterized protein</fullName>
    </submittedName>
</protein>
<evidence type="ECO:0000313" key="2">
    <source>
        <dbReference type="Proteomes" id="UP000236151"/>
    </source>
</evidence>
<gene>
    <name evidence="1" type="ORF">CDQ84_05875</name>
</gene>
<name>A0A2K2FI35_9CLOT</name>
<dbReference type="EMBL" id="NIOJ01000010">
    <property type="protein sequence ID" value="PNU00476.1"/>
    <property type="molecule type" value="Genomic_DNA"/>
</dbReference>